<feature type="domain" description="Gylcosyl hydrolase 115 C-terminal" evidence="2">
    <location>
        <begin position="38"/>
        <end position="152"/>
    </location>
</feature>
<evidence type="ECO:0000313" key="4">
    <source>
        <dbReference type="Proteomes" id="UP000215509"/>
    </source>
</evidence>
<evidence type="ECO:0000313" key="3">
    <source>
        <dbReference type="EMBL" id="OXM82272.1"/>
    </source>
</evidence>
<dbReference type="Pfam" id="PF17829">
    <property type="entry name" value="GH115_C"/>
    <property type="match status" value="1"/>
</dbReference>
<sequence>TAADNSVNAYVYGTANGHTWSLVDGQSTKAMQFLPDDGTSVTPGTDAASLAAGSRLNYKVNFPTTGTYNVWILAKSHSFQTDSIHMGVDNQYKFTSNGIQGVSNSQFKWINLSNGGTAVTGGTPLNITAGVHELNFWGRESGLIVDRIYLTTSTSTADPVWPEVKAPAASLTADSSVKPGSSFTVGVSLDNLKQSVYAQDLTLTYDANVFDYVSTAGANNNIQIVTEDKATAGKVRLITANIGGVSGTSTPVLNLTFKVKAGVQNTAGTIATTQANLGEAPDGPAIKAG</sequence>
<evidence type="ECO:0008006" key="5">
    <source>
        <dbReference type="Google" id="ProtNLM"/>
    </source>
</evidence>
<dbReference type="SUPFAM" id="SSF49384">
    <property type="entry name" value="Carbohydrate-binding domain"/>
    <property type="match status" value="1"/>
</dbReference>
<organism evidence="3 4">
    <name type="scientific">Paenibacillus rigui</name>
    <dbReference type="NCBI Taxonomy" id="554312"/>
    <lineage>
        <taxon>Bacteria</taxon>
        <taxon>Bacillati</taxon>
        <taxon>Bacillota</taxon>
        <taxon>Bacilli</taxon>
        <taxon>Bacillales</taxon>
        <taxon>Paenibacillaceae</taxon>
        <taxon>Paenibacillus</taxon>
    </lineage>
</organism>
<dbReference type="RefSeq" id="WP_245856240.1">
    <property type="nucleotide sequence ID" value="NZ_NMQW01000102.1"/>
</dbReference>
<dbReference type="GO" id="GO:0030246">
    <property type="term" value="F:carbohydrate binding"/>
    <property type="evidence" value="ECO:0007669"/>
    <property type="project" value="InterPro"/>
</dbReference>
<proteinExistence type="predicted"/>
<evidence type="ECO:0000259" key="2">
    <source>
        <dbReference type="Pfam" id="PF17829"/>
    </source>
</evidence>
<dbReference type="InterPro" id="IPR002102">
    <property type="entry name" value="Cohesin_dom"/>
</dbReference>
<dbReference type="Proteomes" id="UP000215509">
    <property type="component" value="Unassembled WGS sequence"/>
</dbReference>
<accession>A0A229UFX7</accession>
<feature type="domain" description="Cohesin" evidence="1">
    <location>
        <begin position="170"/>
        <end position="278"/>
    </location>
</feature>
<gene>
    <name evidence="3" type="ORF">CF651_31830</name>
</gene>
<name>A0A229UFX7_9BACL</name>
<dbReference type="Pfam" id="PF00963">
    <property type="entry name" value="Cohesin"/>
    <property type="match status" value="1"/>
</dbReference>
<dbReference type="InterPro" id="IPR041437">
    <property type="entry name" value="GH115_C"/>
</dbReference>
<reference evidence="3 4" key="1">
    <citation type="submission" date="2017-07" db="EMBL/GenBank/DDBJ databases">
        <title>Genome sequencing and assembly of Paenibacillus rigui.</title>
        <authorList>
            <person name="Mayilraj S."/>
        </authorList>
    </citation>
    <scope>NUCLEOTIDE SEQUENCE [LARGE SCALE GENOMIC DNA]</scope>
    <source>
        <strain evidence="3 4">JCM 16352</strain>
    </source>
</reference>
<keyword evidence="4" id="KW-1185">Reference proteome</keyword>
<evidence type="ECO:0000259" key="1">
    <source>
        <dbReference type="Pfam" id="PF00963"/>
    </source>
</evidence>
<feature type="non-terminal residue" evidence="3">
    <location>
        <position position="289"/>
    </location>
</feature>
<dbReference type="Gene3D" id="2.60.40.680">
    <property type="match status" value="1"/>
</dbReference>
<protein>
    <recommendedName>
        <fullName evidence="5">Cohesin domain-containing protein</fullName>
    </recommendedName>
</protein>
<dbReference type="Gene3D" id="2.60.120.1620">
    <property type="match status" value="1"/>
</dbReference>
<dbReference type="InterPro" id="IPR008965">
    <property type="entry name" value="CBM2/CBM3_carb-bd_dom_sf"/>
</dbReference>
<dbReference type="GO" id="GO:0000272">
    <property type="term" value="P:polysaccharide catabolic process"/>
    <property type="evidence" value="ECO:0007669"/>
    <property type="project" value="InterPro"/>
</dbReference>
<dbReference type="AlphaFoldDB" id="A0A229UFX7"/>
<comment type="caution">
    <text evidence="3">The sequence shown here is derived from an EMBL/GenBank/DDBJ whole genome shotgun (WGS) entry which is preliminary data.</text>
</comment>
<dbReference type="EMBL" id="NMQW01000102">
    <property type="protein sequence ID" value="OXM82272.1"/>
    <property type="molecule type" value="Genomic_DNA"/>
</dbReference>
<dbReference type="CDD" id="cd08547">
    <property type="entry name" value="Type_II_cohesin"/>
    <property type="match status" value="1"/>
</dbReference>
<feature type="non-terminal residue" evidence="3">
    <location>
        <position position="1"/>
    </location>
</feature>